<keyword evidence="2" id="KW-1185">Reference proteome</keyword>
<dbReference type="AlphaFoldDB" id="A0A2U1CSE4"/>
<keyword evidence="1" id="KW-0808">Transferase</keyword>
<comment type="caution">
    <text evidence="1">The sequence shown here is derived from an EMBL/GenBank/DDBJ whole genome shotgun (WGS) entry which is preliminary data.</text>
</comment>
<dbReference type="Gene3D" id="3.40.50.2000">
    <property type="entry name" value="Glycogen Phosphorylase B"/>
    <property type="match status" value="1"/>
</dbReference>
<gene>
    <name evidence="1" type="ORF">C7440_1228</name>
</gene>
<protein>
    <submittedName>
        <fullName evidence="1">Glycosyl transferase family 1</fullName>
    </submittedName>
</protein>
<proteinExistence type="predicted"/>
<name>A0A2U1CSE4_9BURK</name>
<organism evidence="1 2">
    <name type="scientific">Pusillimonas noertemannii</name>
    <dbReference type="NCBI Taxonomy" id="305977"/>
    <lineage>
        <taxon>Bacteria</taxon>
        <taxon>Pseudomonadati</taxon>
        <taxon>Pseudomonadota</taxon>
        <taxon>Betaproteobacteria</taxon>
        <taxon>Burkholderiales</taxon>
        <taxon>Alcaligenaceae</taxon>
        <taxon>Pusillimonas</taxon>
    </lineage>
</organism>
<dbReference type="Pfam" id="PF13692">
    <property type="entry name" value="Glyco_trans_1_4"/>
    <property type="match status" value="1"/>
</dbReference>
<dbReference type="PANTHER" id="PTHR45947">
    <property type="entry name" value="SULFOQUINOVOSYL TRANSFERASE SQD2"/>
    <property type="match status" value="1"/>
</dbReference>
<dbReference type="SUPFAM" id="SSF53756">
    <property type="entry name" value="UDP-Glycosyltransferase/glycogen phosphorylase"/>
    <property type="match status" value="1"/>
</dbReference>
<dbReference type="EMBL" id="QEKO01000001">
    <property type="protein sequence ID" value="PVY68817.1"/>
    <property type="molecule type" value="Genomic_DNA"/>
</dbReference>
<dbReference type="CDD" id="cd03801">
    <property type="entry name" value="GT4_PimA-like"/>
    <property type="match status" value="1"/>
</dbReference>
<dbReference type="InterPro" id="IPR050194">
    <property type="entry name" value="Glycosyltransferase_grp1"/>
</dbReference>
<dbReference type="GO" id="GO:0016757">
    <property type="term" value="F:glycosyltransferase activity"/>
    <property type="evidence" value="ECO:0007669"/>
    <property type="project" value="TreeGrafter"/>
</dbReference>
<evidence type="ECO:0000313" key="2">
    <source>
        <dbReference type="Proteomes" id="UP000246145"/>
    </source>
</evidence>
<reference evidence="1 2" key="1">
    <citation type="submission" date="2018-04" db="EMBL/GenBank/DDBJ databases">
        <title>Genomic Encyclopedia of Type Strains, Phase IV (KMG-IV): sequencing the most valuable type-strain genomes for metagenomic binning, comparative biology and taxonomic classification.</title>
        <authorList>
            <person name="Goeker M."/>
        </authorList>
    </citation>
    <scope>NUCLEOTIDE SEQUENCE [LARGE SCALE GENOMIC DNA]</scope>
    <source>
        <strain evidence="1 2">DSM 10065</strain>
    </source>
</reference>
<accession>A0A2U1CSE4</accession>
<dbReference type="PANTHER" id="PTHR45947:SF3">
    <property type="entry name" value="SULFOQUINOVOSYL TRANSFERASE SQD2"/>
    <property type="match status" value="1"/>
</dbReference>
<sequence length="377" mass="41941">MAHRAPGNASPDPGYVDCCAPAIRVIRNPAHFMTDERLMDTASPQPKRRLRILTWHVHGNYLYALTQVPHEFFIPVRADGRAGYAPLGSKIPWGANVHEIGAQDVARLEFDCVIYQSQAAYEQDAPMLLTAAQRALPSIYIEHDPPRPYPVDTPHPFKHDRGILVHVTHYNALNWDCGEQAAQVIEHGVPFHRPLRHTGEKAAGITAINGLKKRGRRMGADLFEWSRERVPLDLIGMESEQMGGLGEVPNLDVAAAMAPYRFFYTPIRYTSLGLALIEAMLLGMPVVGVAATELPTVIDNGRNGFVHTDKRRIVDVMRQLIAEPALARQWGDEARRTAMARFNMDRFVRDWLEVLQRVAGATGTSASPRAGAEGLLR</sequence>
<evidence type="ECO:0000313" key="1">
    <source>
        <dbReference type="EMBL" id="PVY68817.1"/>
    </source>
</evidence>
<dbReference type="Proteomes" id="UP000246145">
    <property type="component" value="Unassembled WGS sequence"/>
</dbReference>
<dbReference type="STRING" id="1231391.GCA_000308195_03053"/>